<dbReference type="InterPro" id="IPR051418">
    <property type="entry name" value="Spondin/Thrombospondin_T1"/>
</dbReference>
<feature type="transmembrane region" description="Helical" evidence="4">
    <location>
        <begin position="1264"/>
        <end position="1283"/>
    </location>
</feature>
<dbReference type="Gene3D" id="2.20.100.10">
    <property type="entry name" value="Thrombospondin type-1 (TSP1) repeat"/>
    <property type="match status" value="18"/>
</dbReference>
<protein>
    <submittedName>
        <fullName evidence="6">A disintegrin and metalloproteinase with thrombospondin motifs adt-1 (ADAMTS adt-1)</fullName>
    </submittedName>
</protein>
<feature type="domain" description="Spondin-like TSP1" evidence="5">
    <location>
        <begin position="337"/>
        <end position="389"/>
    </location>
</feature>
<keyword evidence="4" id="KW-0472">Membrane</keyword>
<dbReference type="GO" id="GO:0008237">
    <property type="term" value="F:metallopeptidase activity"/>
    <property type="evidence" value="ECO:0007669"/>
    <property type="project" value="UniProtKB-KW"/>
</dbReference>
<keyword evidence="1" id="KW-0732">Signal</keyword>
<keyword evidence="4" id="KW-1133">Transmembrane helix</keyword>
<keyword evidence="6" id="KW-0482">Metalloprotease</keyword>
<keyword evidence="4" id="KW-0812">Transmembrane</keyword>
<gene>
    <name evidence="6" type="ORF">SCF082_LOCUS16948</name>
</gene>
<dbReference type="InterPro" id="IPR044004">
    <property type="entry name" value="TSP1_spondin_dom"/>
</dbReference>
<accession>A0ABP0KEC0</accession>
<evidence type="ECO:0000256" key="3">
    <source>
        <dbReference type="ARBA" id="ARBA00023180"/>
    </source>
</evidence>
<name>A0ABP0KEC0_9DINO</name>
<dbReference type="PANTHER" id="PTHR11311">
    <property type="entry name" value="SPONDIN"/>
    <property type="match status" value="1"/>
</dbReference>
<sequence length="1323" mass="147028">MRHRRVLQSPKGPGMYCKAALVETAGCTAKDPDTCQVSEWTEWSICDRTCHGGQKYRQRELLHVASSSRSFCKEVYLKEAAPCATAPCVPHSHDCQLSHWTAWSTCSAAVGNGLAYRNRVIVSPAGAQGTGCFGLTKEVQPCQMAPPEAVDCVWGGWSHWSACSCSCGGGTKRRSRAIDLAPQSGGASCEPQEKEVIVACNTHRCEEHCEDGLWSAWLPWSKCSSTCSNGYRSRRRSMDVLPNACGHLPAGDREEFELCENMPSCSADSDCALSEWQHWSECSCSCNGIRERNRHISAYSRGQGRPCDDLPLKVIEHCNPSEGGRPPYGCNQRPQDCVMGEWEGWSKCSATCGVGQQKRERKVLQISQAGGRPCVGDMSMTRECSVQRCYAPGVEDCQLSPWSNWGSCSHCGGQRWRQRNIQTLPNYKGRPCEDYTLKQVSNCTSTCHKTRLCAWSEWSQMDCSQQCGDPSSLRSRTLQLLPPGVLGSQYFFSGDQKSHCFGSQITVAECDASGCGSSCVPVHCSFHQWSEWTEPSCVGLCERQRVIAQMNNECGQPCNGSLLETRHCQTTCGHAVDCKISEWTMWSHCTNLTHTAVRGQRYRKREVISKPQRGGLACSGDLVQTRACASEMPEPCVFAMWESWSICSARCGEGTRWRTRKIHQQAEDGGQQCHGNIEEVEACHAFHADCASNVRRDCVLGDWRPWGPCDYEDQRERRRSIVAEAQGGGEPCYASLQEIESCRESKDCVVTEWTEWDACSRSCGSGHTKRQRQISRFPSLGGALCPEDLLQLKSCALEPCKANDCQVSEWLQWGACSATCGGGHQSRTREVVSTREPGGLGCYFSLAQDRACHDQMCDEGCEWGSWREWSECSKTCGGGFRQRSRVLLSIPMGGQSLCDEKAMSEVEPCAVDQCGELCIDGAWGEWDRWSECSASCDGGEMFRHRDMARMANYCGNPAIGFSKETRFCNVDVPCQGPRDCSFGPWTSWIDCSSSCEGVTTRRREVEQFGQAGGSFCRGPLKEVAPCYPASDQGEEGQCEKGPPVDCELTTWAAWSACSASCGGGESRRSRTVRQEAYDGGFGCQEPLEEILECARDPCEEAHLPVDCVMGEWRPWGACNACGGERSRRRSIVIYAKNGGRACPAADMIEVKECPHDCDTQFTCAWASWESWSECTMSCGAGGQRKRIRHMVQLPSMADYSQYGLTANDYQSLERGEDMHVEVHHVHHVHHVHVNTEHHWQVLQKKYQDLHRKSQLLEGQHGQEVLIAFGTGALCMFALLPWVFRLQTRASRVLSREDLSRQDHDPEWDAWTSDAEAALIAREH</sequence>
<feature type="domain" description="Spondin-like TSP1" evidence="5">
    <location>
        <begin position="805"/>
        <end position="857"/>
    </location>
</feature>
<dbReference type="Proteomes" id="UP001642464">
    <property type="component" value="Unassembled WGS sequence"/>
</dbReference>
<feature type="domain" description="Spondin-like TSP1" evidence="5">
    <location>
        <begin position="748"/>
        <end position="800"/>
    </location>
</feature>
<evidence type="ECO:0000259" key="5">
    <source>
        <dbReference type="Pfam" id="PF19028"/>
    </source>
</evidence>
<reference evidence="6 7" key="1">
    <citation type="submission" date="2024-02" db="EMBL/GenBank/DDBJ databases">
        <authorList>
            <person name="Chen Y."/>
            <person name="Shah S."/>
            <person name="Dougan E. K."/>
            <person name="Thang M."/>
            <person name="Chan C."/>
        </authorList>
    </citation>
    <scope>NUCLEOTIDE SEQUENCE [LARGE SCALE GENOMIC DNA]</scope>
</reference>
<dbReference type="Pfam" id="PF19028">
    <property type="entry name" value="TSP1_spondin"/>
    <property type="match status" value="5"/>
</dbReference>
<dbReference type="SMART" id="SM00209">
    <property type="entry name" value="TSP1"/>
    <property type="match status" value="20"/>
</dbReference>
<proteinExistence type="predicted"/>
<dbReference type="Pfam" id="PF00090">
    <property type="entry name" value="TSP_1"/>
    <property type="match status" value="11"/>
</dbReference>
<organism evidence="6 7">
    <name type="scientific">Durusdinium trenchii</name>
    <dbReference type="NCBI Taxonomy" id="1381693"/>
    <lineage>
        <taxon>Eukaryota</taxon>
        <taxon>Sar</taxon>
        <taxon>Alveolata</taxon>
        <taxon>Dinophyceae</taxon>
        <taxon>Suessiales</taxon>
        <taxon>Symbiodiniaceae</taxon>
        <taxon>Durusdinium</taxon>
    </lineage>
</organism>
<dbReference type="PANTHER" id="PTHR11311:SF15">
    <property type="entry name" value="SPONDIN-2"/>
    <property type="match status" value="1"/>
</dbReference>
<evidence type="ECO:0000256" key="2">
    <source>
        <dbReference type="ARBA" id="ARBA00023157"/>
    </source>
</evidence>
<dbReference type="PROSITE" id="PS50092">
    <property type="entry name" value="TSP1"/>
    <property type="match status" value="19"/>
</dbReference>
<dbReference type="InterPro" id="IPR036383">
    <property type="entry name" value="TSP1_rpt_sf"/>
</dbReference>
<comment type="caution">
    <text evidence="6">The sequence shown here is derived from an EMBL/GenBank/DDBJ whole genome shotgun (WGS) entry which is preliminary data.</text>
</comment>
<feature type="domain" description="Spondin-like TSP1" evidence="5">
    <location>
        <begin position="636"/>
        <end position="685"/>
    </location>
</feature>
<keyword evidence="3" id="KW-0325">Glycoprotein</keyword>
<keyword evidence="7" id="KW-1185">Reference proteome</keyword>
<keyword evidence="6" id="KW-0645">Protease</keyword>
<evidence type="ECO:0000313" key="7">
    <source>
        <dbReference type="Proteomes" id="UP001642464"/>
    </source>
</evidence>
<dbReference type="EMBL" id="CAXAMM010011112">
    <property type="protein sequence ID" value="CAK9025138.1"/>
    <property type="molecule type" value="Genomic_DNA"/>
</dbReference>
<keyword evidence="6" id="KW-0378">Hydrolase</keyword>
<evidence type="ECO:0000313" key="6">
    <source>
        <dbReference type="EMBL" id="CAK9025138.1"/>
    </source>
</evidence>
<dbReference type="SUPFAM" id="SSF82895">
    <property type="entry name" value="TSP-1 type 1 repeat"/>
    <property type="match status" value="17"/>
</dbReference>
<dbReference type="InterPro" id="IPR000884">
    <property type="entry name" value="TSP1_rpt"/>
</dbReference>
<keyword evidence="2" id="KW-1015">Disulfide bond</keyword>
<feature type="domain" description="Spondin-like TSP1" evidence="5">
    <location>
        <begin position="1046"/>
        <end position="1098"/>
    </location>
</feature>
<evidence type="ECO:0000256" key="4">
    <source>
        <dbReference type="SAM" id="Phobius"/>
    </source>
</evidence>
<evidence type="ECO:0000256" key="1">
    <source>
        <dbReference type="ARBA" id="ARBA00022729"/>
    </source>
</evidence>